<protein>
    <submittedName>
        <fullName evidence="2">YwmB family TATA-box binding protein</fullName>
    </submittedName>
</protein>
<dbReference type="Gene3D" id="3.30.360.40">
    <property type="entry name" value="YwmB-like"/>
    <property type="match status" value="1"/>
</dbReference>
<dbReference type="EMBL" id="CP159510">
    <property type="protein sequence ID" value="XCJ17847.1"/>
    <property type="molecule type" value="Genomic_DNA"/>
</dbReference>
<dbReference type="SUPFAM" id="SSF143842">
    <property type="entry name" value="YwmB-like"/>
    <property type="match status" value="1"/>
</dbReference>
<feature type="chain" id="PRO_5043952916" evidence="1">
    <location>
        <begin position="23"/>
        <end position="246"/>
    </location>
</feature>
<dbReference type="InterPro" id="IPR036209">
    <property type="entry name" value="YwmB-like_sf"/>
</dbReference>
<reference evidence="2" key="1">
    <citation type="submission" date="2024-06" db="EMBL/GenBank/DDBJ databases">
        <authorList>
            <person name="Fan A."/>
            <person name="Zhang F.Y."/>
            <person name="Zhang L."/>
        </authorList>
    </citation>
    <scope>NUCLEOTIDE SEQUENCE</scope>
    <source>
        <strain evidence="2">Y61</strain>
    </source>
</reference>
<name>A0AAU8IHL9_9BACL</name>
<keyword evidence="1" id="KW-0732">Signal</keyword>
<evidence type="ECO:0000256" key="1">
    <source>
        <dbReference type="SAM" id="SignalP"/>
    </source>
</evidence>
<gene>
    <name evidence="2" type="ORF">ABNN70_05060</name>
</gene>
<dbReference type="Pfam" id="PF08680">
    <property type="entry name" value="DUF1779"/>
    <property type="match status" value="1"/>
</dbReference>
<sequence length="246" mass="28103">MKKKVLCIIFLSLLLPAFPAGAESVKKDIDPIDRVALFAETLDRQATVTGWNVYAREQYADLMTETEFAQRIEQIREKEPEYAWHMEKKQHGVISWTGSKEKSGLKTRVSYMAWPAGKLYRIGIIYQSGAGAFSRPQWTEQERNIRDDITKIFLSQGHIFSCVRAYSNDKMESGLREAGNDFLRTFSAGATEAFYEKTFVSISAYTRAWNDSINSGNKKMNIQVALRDDRDRTVITVGTPIITQEY</sequence>
<dbReference type="AlphaFoldDB" id="A0AAU8IHL9"/>
<accession>A0AAU8IHL9</accession>
<dbReference type="RefSeq" id="WP_353948937.1">
    <property type="nucleotide sequence ID" value="NZ_CP159510.1"/>
</dbReference>
<feature type="signal peptide" evidence="1">
    <location>
        <begin position="1"/>
        <end position="22"/>
    </location>
</feature>
<evidence type="ECO:0000313" key="2">
    <source>
        <dbReference type="EMBL" id="XCJ17847.1"/>
    </source>
</evidence>
<proteinExistence type="predicted"/>
<dbReference type="Gene3D" id="3.30.2030.10">
    <property type="entry name" value="YwmB-like"/>
    <property type="match status" value="1"/>
</dbReference>
<organism evidence="2">
    <name type="scientific">Sporolactobacillus sp. Y61</name>
    <dbReference type="NCBI Taxonomy" id="3160863"/>
    <lineage>
        <taxon>Bacteria</taxon>
        <taxon>Bacillati</taxon>
        <taxon>Bacillota</taxon>
        <taxon>Bacilli</taxon>
        <taxon>Bacillales</taxon>
        <taxon>Sporolactobacillaceae</taxon>
        <taxon>Sporolactobacillus</taxon>
    </lineage>
</organism>
<dbReference type="InterPro" id="IPR014794">
    <property type="entry name" value="DUF1779"/>
</dbReference>